<dbReference type="OrthoDB" id="185618at2759"/>
<evidence type="ECO:0000313" key="1">
    <source>
        <dbReference type="EMBL" id="RCV11390.1"/>
    </source>
</evidence>
<dbReference type="AlphaFoldDB" id="A0A368Q2D9"/>
<dbReference type="STRING" id="4555.A0A368Q2D9"/>
<dbReference type="Gene3D" id="3.40.50.10330">
    <property type="entry name" value="Probable inorganic polyphosphate/atp-NAD kinase, domain 1"/>
    <property type="match status" value="1"/>
</dbReference>
<name>A0A368Q2D9_SETIT</name>
<reference evidence="1" key="1">
    <citation type="journal article" date="2012" name="Nat. Biotechnol.">
        <title>Reference genome sequence of the model plant Setaria.</title>
        <authorList>
            <person name="Bennetzen J.L."/>
            <person name="Schmutz J."/>
            <person name="Wang H."/>
            <person name="Percifield R."/>
            <person name="Hawkins J."/>
            <person name="Pontaroli A.C."/>
            <person name="Estep M."/>
            <person name="Feng L."/>
            <person name="Vaughn J.N."/>
            <person name="Grimwood J."/>
            <person name="Jenkins J."/>
            <person name="Barry K."/>
            <person name="Lindquist E."/>
            <person name="Hellsten U."/>
            <person name="Deshpande S."/>
            <person name="Wang X."/>
            <person name="Wu X."/>
            <person name="Mitros T."/>
            <person name="Triplett J."/>
            <person name="Yang X."/>
            <person name="Ye C.Y."/>
            <person name="Mauro-Herrera M."/>
            <person name="Wang L."/>
            <person name="Li P."/>
            <person name="Sharma M."/>
            <person name="Sharma R."/>
            <person name="Ronald P.C."/>
            <person name="Panaud O."/>
            <person name="Kellogg E.A."/>
            <person name="Brutnell T.P."/>
            <person name="Doust A.N."/>
            <person name="Tuskan G.A."/>
            <person name="Rokhsar D."/>
            <person name="Devos K.M."/>
        </authorList>
    </citation>
    <scope>NUCLEOTIDE SEQUENCE [LARGE SCALE GENOMIC DNA]</scope>
    <source>
        <strain evidence="1">Yugu1</strain>
    </source>
</reference>
<accession>A0A368Q2D9</accession>
<proteinExistence type="predicted"/>
<reference evidence="1" key="2">
    <citation type="submission" date="2015-07" db="EMBL/GenBank/DDBJ databases">
        <authorList>
            <person name="Noorani M."/>
        </authorList>
    </citation>
    <scope>NUCLEOTIDE SEQUENCE</scope>
    <source>
        <strain evidence="1">Yugu1</strain>
    </source>
</reference>
<organism evidence="1">
    <name type="scientific">Setaria italica</name>
    <name type="common">Foxtail millet</name>
    <name type="synonym">Panicum italicum</name>
    <dbReference type="NCBI Taxonomy" id="4555"/>
    <lineage>
        <taxon>Eukaryota</taxon>
        <taxon>Viridiplantae</taxon>
        <taxon>Streptophyta</taxon>
        <taxon>Embryophyta</taxon>
        <taxon>Tracheophyta</taxon>
        <taxon>Spermatophyta</taxon>
        <taxon>Magnoliopsida</taxon>
        <taxon>Liliopsida</taxon>
        <taxon>Poales</taxon>
        <taxon>Poaceae</taxon>
        <taxon>PACMAD clade</taxon>
        <taxon>Panicoideae</taxon>
        <taxon>Panicodae</taxon>
        <taxon>Paniceae</taxon>
        <taxon>Cenchrinae</taxon>
        <taxon>Setaria</taxon>
    </lineage>
</organism>
<dbReference type="InterPro" id="IPR017438">
    <property type="entry name" value="ATP-NAD_kinase_N"/>
</dbReference>
<dbReference type="EMBL" id="CM003529">
    <property type="protein sequence ID" value="RCV11390.1"/>
    <property type="molecule type" value="Genomic_DNA"/>
</dbReference>
<sequence length="136" mass="14867">MKRRAAGSSISVGCFHIGSQRRRPTPHRLVRRRARAAADSLPSHGLRRNHPCHQGCRAGPPVTVATTYLDDRCRVHKYTIDLCYSVPAALLGWTSVQGSNLSESTRDVDLVITVCGDGTLLRANHLDSSVPMFSCS</sequence>
<gene>
    <name evidence="1" type="ORF">SETIT_2G182100v2</name>
</gene>
<protein>
    <submittedName>
        <fullName evidence="1">Uncharacterized protein</fullName>
    </submittedName>
</protein>